<reference evidence="7 8" key="1">
    <citation type="submission" date="2020-02" db="EMBL/GenBank/DDBJ databases">
        <authorList>
            <person name="Ma Q."/>
            <person name="Huang Y."/>
            <person name="Song X."/>
            <person name="Pei D."/>
        </authorList>
    </citation>
    <scope>NUCLEOTIDE SEQUENCE [LARGE SCALE GENOMIC DNA]</scope>
    <source>
        <strain evidence="7">Sxm20200214</strain>
        <tissue evidence="7">Leaf</tissue>
    </source>
</reference>
<dbReference type="EMBL" id="JAAMPC010000001">
    <property type="protein sequence ID" value="KAG2332888.1"/>
    <property type="molecule type" value="Genomic_DNA"/>
</dbReference>
<dbReference type="GO" id="GO:0009055">
    <property type="term" value="F:electron transfer activity"/>
    <property type="evidence" value="ECO:0007669"/>
    <property type="project" value="InterPro"/>
</dbReference>
<comment type="caution">
    <text evidence="7">The sequence shown here is derived from an EMBL/GenBank/DDBJ whole genome shotgun (WGS) entry which is preliminary data.</text>
</comment>
<dbReference type="PROSITE" id="PS00196">
    <property type="entry name" value="COPPER_BLUE"/>
    <property type="match status" value="1"/>
</dbReference>
<organism evidence="7 8">
    <name type="scientific">Brassica carinata</name>
    <name type="common">Ethiopian mustard</name>
    <name type="synonym">Abyssinian cabbage</name>
    <dbReference type="NCBI Taxonomy" id="52824"/>
    <lineage>
        <taxon>Eukaryota</taxon>
        <taxon>Viridiplantae</taxon>
        <taxon>Streptophyta</taxon>
        <taxon>Embryophyta</taxon>
        <taxon>Tracheophyta</taxon>
        <taxon>Spermatophyta</taxon>
        <taxon>Magnoliopsida</taxon>
        <taxon>eudicotyledons</taxon>
        <taxon>Gunneridae</taxon>
        <taxon>Pentapetalae</taxon>
        <taxon>rosids</taxon>
        <taxon>malvids</taxon>
        <taxon>Brassicales</taxon>
        <taxon>Brassicaceae</taxon>
        <taxon>Brassiceae</taxon>
        <taxon>Brassica</taxon>
    </lineage>
</organism>
<evidence type="ECO:0000256" key="4">
    <source>
        <dbReference type="SAM" id="Phobius"/>
    </source>
</evidence>
<feature type="region of interest" description="Disordered" evidence="3">
    <location>
        <begin position="137"/>
        <end position="174"/>
    </location>
</feature>
<evidence type="ECO:0000256" key="5">
    <source>
        <dbReference type="SAM" id="SignalP"/>
    </source>
</evidence>
<proteinExistence type="predicted"/>
<dbReference type="InterPro" id="IPR028871">
    <property type="entry name" value="BlueCu_1_BS"/>
</dbReference>
<evidence type="ECO:0000313" key="7">
    <source>
        <dbReference type="EMBL" id="KAG2332888.1"/>
    </source>
</evidence>
<keyword evidence="5" id="KW-0732">Signal</keyword>
<keyword evidence="4" id="KW-0472">Membrane</keyword>
<feature type="domain" description="Phytocyanin" evidence="6">
    <location>
        <begin position="73"/>
        <end position="101"/>
    </location>
</feature>
<keyword evidence="1" id="KW-0479">Metal-binding</keyword>
<dbReference type="InterPro" id="IPR003245">
    <property type="entry name" value="Phytocyanin_dom"/>
</dbReference>
<feature type="signal peptide" evidence="5">
    <location>
        <begin position="1"/>
        <end position="21"/>
    </location>
</feature>
<feature type="chain" id="PRO_5036452592" description="Phytocyanin domain-containing protein" evidence="5">
    <location>
        <begin position="22"/>
        <end position="227"/>
    </location>
</feature>
<feature type="transmembrane region" description="Helical" evidence="4">
    <location>
        <begin position="200"/>
        <end position="220"/>
    </location>
</feature>
<accession>A0A8X8BFT7</accession>
<dbReference type="OrthoDB" id="1933492at2759"/>
<dbReference type="AlphaFoldDB" id="A0A8X8BFT7"/>
<sequence>MKNTIMSLLIVALSLMGLARASSFYEVGDIRCIYLLIHMYIHICIGSIYGSINTPSCVHFIPKLMRIQFNFVTTFYVGDSLIFQYNKDLHNLIEVSFKDYELTGHYYFICGVPGHCECGQKLEVLVMPASLQNFATTQQNNSSTSSDPKPNPIIPDPNPNPSSPNPKPKPSPRWEDPLVVLPVDAATVASLTHNAASDPYVWSGLSMLSFVLLQTLVFLLRSLCLLF</sequence>
<keyword evidence="4" id="KW-1133">Transmembrane helix</keyword>
<keyword evidence="8" id="KW-1185">Reference proteome</keyword>
<protein>
    <recommendedName>
        <fullName evidence="6">Phytocyanin domain-containing protein</fullName>
    </recommendedName>
</protein>
<evidence type="ECO:0000313" key="8">
    <source>
        <dbReference type="Proteomes" id="UP000886595"/>
    </source>
</evidence>
<dbReference type="Pfam" id="PF02298">
    <property type="entry name" value="Cu_bind_like"/>
    <property type="match status" value="1"/>
</dbReference>
<dbReference type="GO" id="GO:0046872">
    <property type="term" value="F:metal ion binding"/>
    <property type="evidence" value="ECO:0007669"/>
    <property type="project" value="UniProtKB-KW"/>
</dbReference>
<dbReference type="SUPFAM" id="SSF49503">
    <property type="entry name" value="Cupredoxins"/>
    <property type="match status" value="1"/>
</dbReference>
<dbReference type="PANTHER" id="PTHR33021:SF332">
    <property type="entry name" value="PHYTOCYANIN DOMAIN-CONTAINING PROTEIN"/>
    <property type="match status" value="1"/>
</dbReference>
<keyword evidence="4" id="KW-0812">Transmembrane</keyword>
<dbReference type="InterPro" id="IPR008972">
    <property type="entry name" value="Cupredoxin"/>
</dbReference>
<dbReference type="PANTHER" id="PTHR33021">
    <property type="entry name" value="BLUE COPPER PROTEIN"/>
    <property type="match status" value="1"/>
</dbReference>
<feature type="compositionally biased region" description="Low complexity" evidence="3">
    <location>
        <begin position="137"/>
        <end position="148"/>
    </location>
</feature>
<evidence type="ECO:0000256" key="2">
    <source>
        <dbReference type="ARBA" id="ARBA00023008"/>
    </source>
</evidence>
<evidence type="ECO:0000256" key="3">
    <source>
        <dbReference type="SAM" id="MobiDB-lite"/>
    </source>
</evidence>
<name>A0A8X8BFT7_BRACI</name>
<dbReference type="InterPro" id="IPR039391">
    <property type="entry name" value="Phytocyanin-like"/>
</dbReference>
<dbReference type="Gene3D" id="2.60.40.420">
    <property type="entry name" value="Cupredoxins - blue copper proteins"/>
    <property type="match status" value="2"/>
</dbReference>
<dbReference type="GO" id="GO:0005886">
    <property type="term" value="C:plasma membrane"/>
    <property type="evidence" value="ECO:0007669"/>
    <property type="project" value="TreeGrafter"/>
</dbReference>
<dbReference type="Proteomes" id="UP000886595">
    <property type="component" value="Unassembled WGS sequence"/>
</dbReference>
<evidence type="ECO:0000259" key="6">
    <source>
        <dbReference type="Pfam" id="PF02298"/>
    </source>
</evidence>
<feature type="compositionally biased region" description="Pro residues" evidence="3">
    <location>
        <begin position="149"/>
        <end position="171"/>
    </location>
</feature>
<gene>
    <name evidence="7" type="ORF">Bca52824_004068</name>
</gene>
<evidence type="ECO:0000256" key="1">
    <source>
        <dbReference type="ARBA" id="ARBA00022723"/>
    </source>
</evidence>
<keyword evidence="2" id="KW-0186">Copper</keyword>